<name>A0A485ML62_LYNPA</name>
<organism evidence="2 3">
    <name type="scientific">Lynx pardinus</name>
    <name type="common">Iberian lynx</name>
    <name type="synonym">Felis pardina</name>
    <dbReference type="NCBI Taxonomy" id="191816"/>
    <lineage>
        <taxon>Eukaryota</taxon>
        <taxon>Metazoa</taxon>
        <taxon>Chordata</taxon>
        <taxon>Craniata</taxon>
        <taxon>Vertebrata</taxon>
        <taxon>Euteleostomi</taxon>
        <taxon>Mammalia</taxon>
        <taxon>Eutheria</taxon>
        <taxon>Laurasiatheria</taxon>
        <taxon>Carnivora</taxon>
        <taxon>Feliformia</taxon>
        <taxon>Felidae</taxon>
        <taxon>Felinae</taxon>
        <taxon>Lynx</taxon>
    </lineage>
</organism>
<evidence type="ECO:0000256" key="1">
    <source>
        <dbReference type="SAM" id="MobiDB-lite"/>
    </source>
</evidence>
<feature type="non-terminal residue" evidence="2">
    <location>
        <position position="156"/>
    </location>
</feature>
<sequence>MKSSWVGLTSVLVRREEGRPCQDTGRGQPSARPGVRPQKPTCPRDTSGCSAFCPVNRTELWPPLPPLRALPPCSSRGHVSSQGPPGSAWFSLGSSLSSGSGPLLLLSQSSGLSALLFTGESAGSRLGALPLGWALNGCSGPRARQSGLSCPSLFCL</sequence>
<accession>A0A485ML62</accession>
<protein>
    <submittedName>
        <fullName evidence="2">Uncharacterized protein</fullName>
    </submittedName>
</protein>
<proteinExistence type="predicted"/>
<dbReference type="EMBL" id="CAAGRJ010003682">
    <property type="protein sequence ID" value="VFV21671.1"/>
    <property type="molecule type" value="Genomic_DNA"/>
</dbReference>
<keyword evidence="3" id="KW-1185">Reference proteome</keyword>
<dbReference type="Proteomes" id="UP000386466">
    <property type="component" value="Unassembled WGS sequence"/>
</dbReference>
<dbReference type="AlphaFoldDB" id="A0A485ML62"/>
<gene>
    <name evidence="2" type="ORF">LYPA_23C005184</name>
</gene>
<evidence type="ECO:0000313" key="3">
    <source>
        <dbReference type="Proteomes" id="UP000386466"/>
    </source>
</evidence>
<evidence type="ECO:0000313" key="2">
    <source>
        <dbReference type="EMBL" id="VFV21671.1"/>
    </source>
</evidence>
<reference evidence="2 3" key="1">
    <citation type="submission" date="2019-01" db="EMBL/GenBank/DDBJ databases">
        <authorList>
            <person name="Alioto T."/>
            <person name="Alioto T."/>
        </authorList>
    </citation>
    <scope>NUCLEOTIDE SEQUENCE [LARGE SCALE GENOMIC DNA]</scope>
</reference>
<feature type="region of interest" description="Disordered" evidence="1">
    <location>
        <begin position="16"/>
        <end position="45"/>
    </location>
</feature>